<dbReference type="KEGG" id="gaz:Pan241w_05550"/>
<evidence type="ECO:0000313" key="3">
    <source>
        <dbReference type="Proteomes" id="UP000317171"/>
    </source>
</evidence>
<organism evidence="2 3">
    <name type="scientific">Gimesia alba</name>
    <dbReference type="NCBI Taxonomy" id="2527973"/>
    <lineage>
        <taxon>Bacteria</taxon>
        <taxon>Pseudomonadati</taxon>
        <taxon>Planctomycetota</taxon>
        <taxon>Planctomycetia</taxon>
        <taxon>Planctomycetales</taxon>
        <taxon>Planctomycetaceae</taxon>
        <taxon>Gimesia</taxon>
    </lineage>
</organism>
<evidence type="ECO:0000256" key="1">
    <source>
        <dbReference type="SAM" id="MobiDB-lite"/>
    </source>
</evidence>
<proteinExistence type="predicted"/>
<sequence>MALLACPTVFFSSLNNSNHNQYSTGVCHCWLVQQRRSDLCNQYSRHPIIDTVLMERPEIFLTVGQADSATPSSIRMTYRIIQTPSLTVFLSSLNNSNHNQYSTGMCHCWLVQQCRSDLCNQYSRHPIIDTVLMERPEIFLTVGQADSATPSSIRMTYRIIQTPSLTVFLSSLNNSNHNQYSTGVCHCWLVQQCRSDLCNQYSRHPIIDTVLMERPEIFLTVGQADSATPSPIRPTKNISDIRRTSHPV</sequence>
<feature type="compositionally biased region" description="Basic and acidic residues" evidence="1">
    <location>
        <begin position="239"/>
        <end position="248"/>
    </location>
</feature>
<dbReference type="EMBL" id="CP036269">
    <property type="protein sequence ID" value="QDT40498.1"/>
    <property type="molecule type" value="Genomic_DNA"/>
</dbReference>
<protein>
    <submittedName>
        <fullName evidence="2">Uncharacterized protein</fullName>
    </submittedName>
</protein>
<dbReference type="AlphaFoldDB" id="A0A517R9G0"/>
<gene>
    <name evidence="2" type="ORF">Pan241w_05550</name>
</gene>
<reference evidence="2 3" key="1">
    <citation type="submission" date="2019-02" db="EMBL/GenBank/DDBJ databases">
        <title>Deep-cultivation of Planctomycetes and their phenomic and genomic characterization uncovers novel biology.</title>
        <authorList>
            <person name="Wiegand S."/>
            <person name="Jogler M."/>
            <person name="Boedeker C."/>
            <person name="Pinto D."/>
            <person name="Vollmers J."/>
            <person name="Rivas-Marin E."/>
            <person name="Kohn T."/>
            <person name="Peeters S.H."/>
            <person name="Heuer A."/>
            <person name="Rast P."/>
            <person name="Oberbeckmann S."/>
            <person name="Bunk B."/>
            <person name="Jeske O."/>
            <person name="Meyerdierks A."/>
            <person name="Storesund J.E."/>
            <person name="Kallscheuer N."/>
            <person name="Luecker S."/>
            <person name="Lage O.M."/>
            <person name="Pohl T."/>
            <person name="Merkel B.J."/>
            <person name="Hornburger P."/>
            <person name="Mueller R.-W."/>
            <person name="Bruemmer F."/>
            <person name="Labrenz M."/>
            <person name="Spormann A.M."/>
            <person name="Op den Camp H."/>
            <person name="Overmann J."/>
            <person name="Amann R."/>
            <person name="Jetten M.S.M."/>
            <person name="Mascher T."/>
            <person name="Medema M.H."/>
            <person name="Devos D.P."/>
            <person name="Kaster A.-K."/>
            <person name="Ovreas L."/>
            <person name="Rohde M."/>
            <person name="Galperin M.Y."/>
            <person name="Jogler C."/>
        </authorList>
    </citation>
    <scope>NUCLEOTIDE SEQUENCE [LARGE SCALE GENOMIC DNA]</scope>
    <source>
        <strain evidence="2 3">Pan241w</strain>
    </source>
</reference>
<accession>A0A517R9G0</accession>
<feature type="region of interest" description="Disordered" evidence="1">
    <location>
        <begin position="225"/>
        <end position="248"/>
    </location>
</feature>
<dbReference type="Proteomes" id="UP000317171">
    <property type="component" value="Chromosome"/>
</dbReference>
<keyword evidence="3" id="KW-1185">Reference proteome</keyword>
<name>A0A517R9G0_9PLAN</name>
<evidence type="ECO:0000313" key="2">
    <source>
        <dbReference type="EMBL" id="QDT40498.1"/>
    </source>
</evidence>